<gene>
    <name evidence="1" type="primary">ORF124078</name>
</gene>
<dbReference type="EMBL" id="HACG01034190">
    <property type="protein sequence ID" value="CEK81055.1"/>
    <property type="molecule type" value="Transcribed_RNA"/>
</dbReference>
<evidence type="ECO:0000313" key="1">
    <source>
        <dbReference type="EMBL" id="CEK81055.1"/>
    </source>
</evidence>
<name>A0A0B7AMA9_9EUPU</name>
<reference evidence="1" key="1">
    <citation type="submission" date="2014-12" db="EMBL/GenBank/DDBJ databases">
        <title>Insight into the proteome of Arion vulgaris.</title>
        <authorList>
            <person name="Aradska J."/>
            <person name="Bulat T."/>
            <person name="Smidak R."/>
            <person name="Sarate P."/>
            <person name="Gangsoo J."/>
            <person name="Sialana F."/>
            <person name="Bilban M."/>
            <person name="Lubec G."/>
        </authorList>
    </citation>
    <scope>NUCLEOTIDE SEQUENCE</scope>
    <source>
        <tissue evidence="1">Skin</tissue>
    </source>
</reference>
<organism evidence="1">
    <name type="scientific">Arion vulgaris</name>
    <dbReference type="NCBI Taxonomy" id="1028688"/>
    <lineage>
        <taxon>Eukaryota</taxon>
        <taxon>Metazoa</taxon>
        <taxon>Spiralia</taxon>
        <taxon>Lophotrochozoa</taxon>
        <taxon>Mollusca</taxon>
        <taxon>Gastropoda</taxon>
        <taxon>Heterobranchia</taxon>
        <taxon>Euthyneura</taxon>
        <taxon>Panpulmonata</taxon>
        <taxon>Eupulmonata</taxon>
        <taxon>Stylommatophora</taxon>
        <taxon>Helicina</taxon>
        <taxon>Arionoidea</taxon>
        <taxon>Arionidae</taxon>
        <taxon>Arion</taxon>
    </lineage>
</organism>
<protein>
    <submittedName>
        <fullName evidence="1">Uncharacterized protein</fullName>
    </submittedName>
</protein>
<dbReference type="AlphaFoldDB" id="A0A0B7AMA9"/>
<sequence length="56" mass="6290">MSTCCIDINIHQHVSLECRNNLQPKLNSSVILIDGNKITELLSFGCRLFLHSSETC</sequence>
<accession>A0A0B7AMA9</accession>
<proteinExistence type="predicted"/>